<dbReference type="InterPro" id="IPR000792">
    <property type="entry name" value="Tscrpt_reg_LuxR_C"/>
</dbReference>
<dbReference type="InterPro" id="IPR051015">
    <property type="entry name" value="EvgA-like"/>
</dbReference>
<evidence type="ECO:0000313" key="7">
    <source>
        <dbReference type="Proteomes" id="UP000630528"/>
    </source>
</evidence>
<feature type="domain" description="Response regulatory" evidence="5">
    <location>
        <begin position="2"/>
        <end position="118"/>
    </location>
</feature>
<keyword evidence="7" id="KW-1185">Reference proteome</keyword>
<evidence type="ECO:0000256" key="2">
    <source>
        <dbReference type="ARBA" id="ARBA00023125"/>
    </source>
</evidence>
<dbReference type="RefSeq" id="WP_201178113.1">
    <property type="nucleotide sequence ID" value="NZ_JAEPWM010000022.1"/>
</dbReference>
<dbReference type="Gene3D" id="1.10.10.10">
    <property type="entry name" value="Winged helix-like DNA-binding domain superfamily/Winged helix DNA-binding domain"/>
    <property type="match status" value="1"/>
</dbReference>
<dbReference type="SUPFAM" id="SSF46894">
    <property type="entry name" value="C-terminal effector domain of the bipartite response regulators"/>
    <property type="match status" value="1"/>
</dbReference>
<dbReference type="SMART" id="SM00448">
    <property type="entry name" value="REC"/>
    <property type="match status" value="1"/>
</dbReference>
<dbReference type="GO" id="GO:0000160">
    <property type="term" value="P:phosphorelay signal transduction system"/>
    <property type="evidence" value="ECO:0007669"/>
    <property type="project" value="InterPro"/>
</dbReference>
<reference evidence="6" key="1">
    <citation type="journal article" date="2012" name="J. Microbiol. Biotechnol.">
        <title>Ramlibacter ginsenosidimutans sp. nov., with ginsenoside-converting activity.</title>
        <authorList>
            <person name="Wang L."/>
            <person name="An D.S."/>
            <person name="Kim S.G."/>
            <person name="Jin F.X."/>
            <person name="Kim S.C."/>
            <person name="Lee S.T."/>
            <person name="Im W.T."/>
        </authorList>
    </citation>
    <scope>NUCLEOTIDE SEQUENCE</scope>
    <source>
        <strain evidence="6">KACC 17527</strain>
    </source>
</reference>
<dbReference type="InterPro" id="IPR001789">
    <property type="entry name" value="Sig_transdc_resp-reg_receiver"/>
</dbReference>
<dbReference type="Gene3D" id="3.40.50.2300">
    <property type="match status" value="1"/>
</dbReference>
<name>A0A934TXS4_9BURK</name>
<organism evidence="6 7">
    <name type="scientific">Ramlibacter ginsenosidimutans</name>
    <dbReference type="NCBI Taxonomy" id="502333"/>
    <lineage>
        <taxon>Bacteria</taxon>
        <taxon>Pseudomonadati</taxon>
        <taxon>Pseudomonadota</taxon>
        <taxon>Betaproteobacteria</taxon>
        <taxon>Burkholderiales</taxon>
        <taxon>Comamonadaceae</taxon>
        <taxon>Ramlibacter</taxon>
    </lineage>
</organism>
<dbReference type="PRINTS" id="PR00038">
    <property type="entry name" value="HTHLUXR"/>
</dbReference>
<dbReference type="GO" id="GO:0006355">
    <property type="term" value="P:regulation of DNA-templated transcription"/>
    <property type="evidence" value="ECO:0007669"/>
    <property type="project" value="InterPro"/>
</dbReference>
<evidence type="ECO:0000313" key="6">
    <source>
        <dbReference type="EMBL" id="MBK6009478.1"/>
    </source>
</evidence>
<dbReference type="CDD" id="cd06170">
    <property type="entry name" value="LuxR_C_like"/>
    <property type="match status" value="1"/>
</dbReference>
<dbReference type="SMART" id="SM00421">
    <property type="entry name" value="HTH_LUXR"/>
    <property type="match status" value="1"/>
</dbReference>
<dbReference type="GO" id="GO:0003677">
    <property type="term" value="F:DNA binding"/>
    <property type="evidence" value="ECO:0007669"/>
    <property type="project" value="UniProtKB-KW"/>
</dbReference>
<dbReference type="AlphaFoldDB" id="A0A934TXS4"/>
<dbReference type="InterPro" id="IPR058245">
    <property type="entry name" value="NreC/VraR/RcsB-like_REC"/>
</dbReference>
<feature type="domain" description="HTH luxR-type" evidence="4">
    <location>
        <begin position="137"/>
        <end position="202"/>
    </location>
</feature>
<dbReference type="PANTHER" id="PTHR45566">
    <property type="entry name" value="HTH-TYPE TRANSCRIPTIONAL REGULATOR YHJB-RELATED"/>
    <property type="match status" value="1"/>
</dbReference>
<evidence type="ECO:0000259" key="5">
    <source>
        <dbReference type="PROSITE" id="PS50110"/>
    </source>
</evidence>
<proteinExistence type="predicted"/>
<dbReference type="PROSITE" id="PS50043">
    <property type="entry name" value="HTH_LUXR_2"/>
    <property type="match status" value="1"/>
</dbReference>
<evidence type="ECO:0000256" key="3">
    <source>
        <dbReference type="PROSITE-ProRule" id="PRU00169"/>
    </source>
</evidence>
<dbReference type="SUPFAM" id="SSF52172">
    <property type="entry name" value="CheY-like"/>
    <property type="match status" value="1"/>
</dbReference>
<reference evidence="6" key="2">
    <citation type="submission" date="2021-01" db="EMBL/GenBank/DDBJ databases">
        <authorList>
            <person name="Kang M."/>
        </authorList>
    </citation>
    <scope>NUCLEOTIDE SEQUENCE</scope>
    <source>
        <strain evidence="6">KACC 17527</strain>
    </source>
</reference>
<dbReference type="CDD" id="cd17535">
    <property type="entry name" value="REC_NarL-like"/>
    <property type="match status" value="1"/>
</dbReference>
<gene>
    <name evidence="6" type="ORF">JJB11_25550</name>
</gene>
<dbReference type="EMBL" id="JAEPWM010000022">
    <property type="protein sequence ID" value="MBK6009478.1"/>
    <property type="molecule type" value="Genomic_DNA"/>
</dbReference>
<comment type="caution">
    <text evidence="6">The sequence shown here is derived from an EMBL/GenBank/DDBJ whole genome shotgun (WGS) entry which is preliminary data.</text>
</comment>
<dbReference type="PROSITE" id="PS50110">
    <property type="entry name" value="RESPONSE_REGULATORY"/>
    <property type="match status" value="1"/>
</dbReference>
<evidence type="ECO:0000259" key="4">
    <source>
        <dbReference type="PROSITE" id="PS50043"/>
    </source>
</evidence>
<dbReference type="Proteomes" id="UP000630528">
    <property type="component" value="Unassembled WGS sequence"/>
</dbReference>
<keyword evidence="1 3" id="KW-0597">Phosphoprotein</keyword>
<accession>A0A934TXS4</accession>
<feature type="modified residue" description="4-aspartylphosphate" evidence="3">
    <location>
        <position position="53"/>
    </location>
</feature>
<protein>
    <submittedName>
        <fullName evidence="6">Response regulator transcription factor</fullName>
    </submittedName>
</protein>
<dbReference type="InterPro" id="IPR016032">
    <property type="entry name" value="Sig_transdc_resp-reg_C-effctor"/>
</dbReference>
<dbReference type="PANTHER" id="PTHR45566:SF2">
    <property type="entry name" value="NARL SUBFAMILY"/>
    <property type="match status" value="1"/>
</dbReference>
<keyword evidence="2" id="KW-0238">DNA-binding</keyword>
<evidence type="ECO:0000256" key="1">
    <source>
        <dbReference type="ARBA" id="ARBA00022553"/>
    </source>
</evidence>
<dbReference type="InterPro" id="IPR036388">
    <property type="entry name" value="WH-like_DNA-bd_sf"/>
</dbReference>
<dbReference type="Pfam" id="PF00072">
    <property type="entry name" value="Response_reg"/>
    <property type="match status" value="1"/>
</dbReference>
<dbReference type="Pfam" id="PF00196">
    <property type="entry name" value="GerE"/>
    <property type="match status" value="1"/>
</dbReference>
<sequence length="206" mass="22277">MRVLVCDDHSLFREGLRLLLEKLDASMQVTLTASAEEAVEATRSGMFDLILMDWHMDGLAGARALEALHESAPLTRVVVLSGDRNAELVRSAIDLGAAGFIPKDSPPAQLMIAVKTIADGGVYLPTGGLAPIQTRDVRDAFPTLTERQADVLRAALRGNSNKLIARQLGISDGTVKTHLRAIYQELGTRNRTEAVYMAAEQGVRIS</sequence>
<dbReference type="InterPro" id="IPR011006">
    <property type="entry name" value="CheY-like_superfamily"/>
</dbReference>